<protein>
    <recommendedName>
        <fullName evidence="3">General secretion pathway GspH domain-containing protein</fullName>
    </recommendedName>
</protein>
<dbReference type="AlphaFoldDB" id="A0A3B1BPB4"/>
<dbReference type="EMBL" id="UOFY01000027">
    <property type="protein sequence ID" value="VAX08155.1"/>
    <property type="molecule type" value="Genomic_DNA"/>
</dbReference>
<keyword evidence="1" id="KW-0472">Membrane</keyword>
<dbReference type="Pfam" id="PF07963">
    <property type="entry name" value="N_methyl"/>
    <property type="match status" value="1"/>
</dbReference>
<keyword evidence="1" id="KW-0812">Transmembrane</keyword>
<gene>
    <name evidence="2" type="ORF">MNBD_GAMMA25-437</name>
</gene>
<evidence type="ECO:0000256" key="1">
    <source>
        <dbReference type="SAM" id="Phobius"/>
    </source>
</evidence>
<accession>A0A3B1BPB4</accession>
<organism evidence="2">
    <name type="scientific">hydrothermal vent metagenome</name>
    <dbReference type="NCBI Taxonomy" id="652676"/>
    <lineage>
        <taxon>unclassified sequences</taxon>
        <taxon>metagenomes</taxon>
        <taxon>ecological metagenomes</taxon>
    </lineage>
</organism>
<reference evidence="2" key="1">
    <citation type="submission" date="2018-06" db="EMBL/GenBank/DDBJ databases">
        <authorList>
            <person name="Zhirakovskaya E."/>
        </authorList>
    </citation>
    <scope>NUCLEOTIDE SEQUENCE</scope>
</reference>
<dbReference type="NCBIfam" id="TIGR02532">
    <property type="entry name" value="IV_pilin_GFxxxE"/>
    <property type="match status" value="1"/>
</dbReference>
<dbReference type="SUPFAM" id="SSF54523">
    <property type="entry name" value="Pili subunits"/>
    <property type="match status" value="1"/>
</dbReference>
<name>A0A3B1BPB4_9ZZZZ</name>
<dbReference type="InterPro" id="IPR012902">
    <property type="entry name" value="N_methyl_site"/>
</dbReference>
<evidence type="ECO:0008006" key="3">
    <source>
        <dbReference type="Google" id="ProtNLM"/>
    </source>
</evidence>
<feature type="transmembrane region" description="Helical" evidence="1">
    <location>
        <begin position="20"/>
        <end position="39"/>
    </location>
</feature>
<dbReference type="PROSITE" id="PS00409">
    <property type="entry name" value="PROKAR_NTER_METHYL"/>
    <property type="match status" value="1"/>
</dbReference>
<proteinExistence type="predicted"/>
<dbReference type="InterPro" id="IPR045584">
    <property type="entry name" value="Pilin-like"/>
</dbReference>
<dbReference type="Gene3D" id="3.30.700.10">
    <property type="entry name" value="Glycoprotein, Type 4 Pilin"/>
    <property type="match status" value="1"/>
</dbReference>
<sequence length="149" mass="15935">MNFCLTHKLKQNHGFTLVELVVVILLIGIIAFVAGPRFVKTDAFAERRAADEILSALRFTQQMAMARGGGIQLVLTGNNYTVEETATGTPLQSPDRSGDYIKALPAGITATVITLAFDGLGQPLPNTDASITIGRLSITIEADTGYAHF</sequence>
<evidence type="ECO:0000313" key="2">
    <source>
        <dbReference type="EMBL" id="VAX08155.1"/>
    </source>
</evidence>
<keyword evidence="1" id="KW-1133">Transmembrane helix</keyword>